<evidence type="ECO:0000313" key="2">
    <source>
        <dbReference type="EMBL" id="MDX3026067.1"/>
    </source>
</evidence>
<dbReference type="Proteomes" id="UP001282288">
    <property type="component" value="Unassembled WGS sequence"/>
</dbReference>
<dbReference type="RefSeq" id="WP_141655684.1">
    <property type="nucleotide sequence ID" value="NZ_BCMK01000141.1"/>
</dbReference>
<dbReference type="GeneID" id="69810948"/>
<evidence type="ECO:0000313" key="3">
    <source>
        <dbReference type="Proteomes" id="UP001272987"/>
    </source>
</evidence>
<keyword evidence="3" id="KW-1185">Reference proteome</keyword>
<dbReference type="Proteomes" id="UP001272987">
    <property type="component" value="Unassembled WGS sequence"/>
</dbReference>
<gene>
    <name evidence="1" type="ORF">PV399_47365</name>
    <name evidence="2" type="ORF">PV666_50675</name>
</gene>
<evidence type="ECO:0000313" key="1">
    <source>
        <dbReference type="EMBL" id="MDX2967265.1"/>
    </source>
</evidence>
<proteinExistence type="predicted"/>
<sequence length="175" mass="19289">MTVDRDDAWRFCVAVSTGLYEECTRDPSFEAEISRLYQKWRADPAGTSSKVRILTSLALYSLILDRPSSVESDWKQITGVEILNAVVSRPIHELFVSLPRFAEEEEGHVQALKLMSYGFGTVSGPSTSVNYWAYLTTLVGLFLEQIARATSEDSPTCETILNTGGQEATPVEGSG</sequence>
<dbReference type="EMBL" id="JARAWC010000091">
    <property type="protein sequence ID" value="MDX2967265.1"/>
    <property type="molecule type" value="Genomic_DNA"/>
</dbReference>
<dbReference type="EMBL" id="JARAWP010000067">
    <property type="protein sequence ID" value="MDX3026067.1"/>
    <property type="molecule type" value="Genomic_DNA"/>
</dbReference>
<protein>
    <submittedName>
        <fullName evidence="1">Uncharacterized protein</fullName>
    </submittedName>
</protein>
<organism evidence="1 4">
    <name type="scientific">Streptomyces acidiscabies</name>
    <dbReference type="NCBI Taxonomy" id="42234"/>
    <lineage>
        <taxon>Bacteria</taxon>
        <taxon>Bacillati</taxon>
        <taxon>Actinomycetota</taxon>
        <taxon>Actinomycetes</taxon>
        <taxon>Kitasatosporales</taxon>
        <taxon>Streptomycetaceae</taxon>
        <taxon>Streptomyces</taxon>
    </lineage>
</organism>
<dbReference type="AlphaFoldDB" id="A0AAP6EMH3"/>
<name>A0AAP6EMH3_9ACTN</name>
<comment type="caution">
    <text evidence="1">The sequence shown here is derived from an EMBL/GenBank/DDBJ whole genome shotgun (WGS) entry which is preliminary data.</text>
</comment>
<evidence type="ECO:0000313" key="4">
    <source>
        <dbReference type="Proteomes" id="UP001282288"/>
    </source>
</evidence>
<reference evidence="1 3" key="1">
    <citation type="journal article" date="2023" name="Microb. Genom.">
        <title>Mesoterricola silvestris gen. nov., sp. nov., Mesoterricola sediminis sp. nov., Geothrix oryzae sp. nov., Geothrix edaphica sp. nov., Geothrix rubra sp. nov., and Geothrix limicola sp. nov., six novel members of Acidobacteriota isolated from soils.</title>
        <authorList>
            <person name="Weisberg A.J."/>
            <person name="Pearce E."/>
            <person name="Kramer C.G."/>
            <person name="Chang J.H."/>
            <person name="Clarke C.R."/>
        </authorList>
    </citation>
    <scope>NUCLEOTIDE SEQUENCE</scope>
    <source>
        <strain evidence="2 3">NB05-1H</strain>
        <strain evidence="1">NRRL_B-16521</strain>
    </source>
</reference>
<accession>A0AAP6EMH3</accession>